<feature type="compositionally biased region" description="Polar residues" evidence="9">
    <location>
        <begin position="73"/>
        <end position="90"/>
    </location>
</feature>
<organism evidence="11 12">
    <name type="scientific">Adineta ricciae</name>
    <name type="common">Rotifer</name>
    <dbReference type="NCBI Taxonomy" id="249248"/>
    <lineage>
        <taxon>Eukaryota</taxon>
        <taxon>Metazoa</taxon>
        <taxon>Spiralia</taxon>
        <taxon>Gnathifera</taxon>
        <taxon>Rotifera</taxon>
        <taxon>Eurotatoria</taxon>
        <taxon>Bdelloidea</taxon>
        <taxon>Adinetida</taxon>
        <taxon>Adinetidae</taxon>
        <taxon>Adineta</taxon>
    </lineage>
</organism>
<dbReference type="GO" id="GO:0005789">
    <property type="term" value="C:endoplasmic reticulum membrane"/>
    <property type="evidence" value="ECO:0007669"/>
    <property type="project" value="UniProtKB-SubCell"/>
</dbReference>
<evidence type="ECO:0000256" key="1">
    <source>
        <dbReference type="ARBA" id="ARBA00004586"/>
    </source>
</evidence>
<evidence type="ECO:0000256" key="9">
    <source>
        <dbReference type="SAM" id="MobiDB-lite"/>
    </source>
</evidence>
<keyword evidence="5" id="KW-1133">Transmembrane helix</keyword>
<keyword evidence="12" id="KW-1185">Reference proteome</keyword>
<dbReference type="GO" id="GO:0008289">
    <property type="term" value="F:lipid binding"/>
    <property type="evidence" value="ECO:0007669"/>
    <property type="project" value="UniProtKB-KW"/>
</dbReference>
<keyword evidence="6" id="KW-0445">Lipid transport</keyword>
<reference evidence="11" key="1">
    <citation type="submission" date="2021-02" db="EMBL/GenBank/DDBJ databases">
        <authorList>
            <person name="Nowell W R."/>
        </authorList>
    </citation>
    <scope>NUCLEOTIDE SEQUENCE</scope>
</reference>
<keyword evidence="7" id="KW-0446">Lipid-binding</keyword>
<evidence type="ECO:0000313" key="12">
    <source>
        <dbReference type="Proteomes" id="UP000663828"/>
    </source>
</evidence>
<feature type="region of interest" description="Disordered" evidence="9">
    <location>
        <begin position="71"/>
        <end position="90"/>
    </location>
</feature>
<feature type="domain" description="SMP-LTD" evidence="10">
    <location>
        <begin position="122"/>
        <end position="362"/>
    </location>
</feature>
<dbReference type="PANTHER" id="PTHR13466">
    <property type="entry name" value="TEX2 PROTEIN-RELATED"/>
    <property type="match status" value="1"/>
</dbReference>
<name>A0A815DLQ3_ADIRI</name>
<gene>
    <name evidence="11" type="ORF">XAT740_LOCUS28715</name>
</gene>
<dbReference type="PANTHER" id="PTHR13466:SF0">
    <property type="entry name" value="SMP-LTD DOMAIN-CONTAINING PROTEIN"/>
    <property type="match status" value="1"/>
</dbReference>
<keyword evidence="8" id="KW-0472">Membrane</keyword>
<keyword evidence="2" id="KW-0813">Transport</keyword>
<evidence type="ECO:0000256" key="4">
    <source>
        <dbReference type="ARBA" id="ARBA00022824"/>
    </source>
</evidence>
<evidence type="ECO:0000259" key="10">
    <source>
        <dbReference type="PROSITE" id="PS51847"/>
    </source>
</evidence>
<keyword evidence="3" id="KW-0812">Transmembrane</keyword>
<dbReference type="CDD" id="cd21675">
    <property type="entry name" value="SMP_TEX2"/>
    <property type="match status" value="1"/>
</dbReference>
<protein>
    <recommendedName>
        <fullName evidence="10">SMP-LTD domain-containing protein</fullName>
    </recommendedName>
</protein>
<dbReference type="EMBL" id="CAJNOR010002465">
    <property type="protein sequence ID" value="CAF1298169.1"/>
    <property type="molecule type" value="Genomic_DNA"/>
</dbReference>
<comment type="subcellular location">
    <subcellularLocation>
        <location evidence="1">Endoplasmic reticulum membrane</location>
    </subcellularLocation>
</comment>
<evidence type="ECO:0000256" key="7">
    <source>
        <dbReference type="ARBA" id="ARBA00023121"/>
    </source>
</evidence>
<evidence type="ECO:0000256" key="2">
    <source>
        <dbReference type="ARBA" id="ARBA00022448"/>
    </source>
</evidence>
<evidence type="ECO:0000256" key="6">
    <source>
        <dbReference type="ARBA" id="ARBA00023055"/>
    </source>
</evidence>
<dbReference type="InterPro" id="IPR031468">
    <property type="entry name" value="SMP_LBD"/>
</dbReference>
<comment type="caution">
    <text evidence="11">The sequence shown here is derived from an EMBL/GenBank/DDBJ whole genome shotgun (WGS) entry which is preliminary data.</text>
</comment>
<evidence type="ECO:0000256" key="3">
    <source>
        <dbReference type="ARBA" id="ARBA00022692"/>
    </source>
</evidence>
<sequence>MTKFFERSDRFTALDQLSYVKPVEIVHKVLSKFSEKKTDVYCRELNKDIPLLSYQKQQYCEQWLEKQNHGKKTNVNPMTNESSRDINTNRSSYRDDLQPYQSINHPLLYFVFKYLQQIPHEIENPILLLNAFLTRCFLDVFDNEEYLARMQSFLQKQLEKIKFSWIEHIFITNLDLGDCLPEIKDIFKLWMDEHGFWSRIKIAYNGKLQLNLNIKLKWRRKSHLRDQKLSTINRESKRILPQKSWRQRIWPPNRWFRRQSCLSKSVLPKKTISTIKTTRTTLVIKFELNHLHGVLLFNIPPIPSDRLWISFLDMPTMQFSATPHFGEYRMPFYRVKAKLEEKLRATFRRYLVMPNMKDMLIPTIHDYIQENGFTTILSSNAESTDK</sequence>
<accession>A0A815DLQ3</accession>
<keyword evidence="4" id="KW-0256">Endoplasmic reticulum</keyword>
<evidence type="ECO:0000256" key="8">
    <source>
        <dbReference type="ARBA" id="ARBA00023136"/>
    </source>
</evidence>
<evidence type="ECO:0000256" key="5">
    <source>
        <dbReference type="ARBA" id="ARBA00022989"/>
    </source>
</evidence>
<dbReference type="GO" id="GO:0006869">
    <property type="term" value="P:lipid transport"/>
    <property type="evidence" value="ECO:0007669"/>
    <property type="project" value="UniProtKB-KW"/>
</dbReference>
<proteinExistence type="predicted"/>
<dbReference type="AlphaFoldDB" id="A0A815DLQ3"/>
<evidence type="ECO:0000313" key="11">
    <source>
        <dbReference type="EMBL" id="CAF1298169.1"/>
    </source>
</evidence>
<dbReference type="PROSITE" id="PS51847">
    <property type="entry name" value="SMP"/>
    <property type="match status" value="1"/>
</dbReference>
<dbReference type="Proteomes" id="UP000663828">
    <property type="component" value="Unassembled WGS sequence"/>
</dbReference>